<protein>
    <submittedName>
        <fullName evidence="8">Acetoacetate metabolism regulatory protein AtoC</fullName>
    </submittedName>
</protein>
<dbReference type="InterPro" id="IPR002078">
    <property type="entry name" value="Sigma_54_int"/>
</dbReference>
<feature type="domain" description="Response regulatory" evidence="7">
    <location>
        <begin position="6"/>
        <end position="120"/>
    </location>
</feature>
<dbReference type="Pfam" id="PF25601">
    <property type="entry name" value="AAA_lid_14"/>
    <property type="match status" value="1"/>
</dbReference>
<dbReference type="CDD" id="cd00009">
    <property type="entry name" value="AAA"/>
    <property type="match status" value="1"/>
</dbReference>
<gene>
    <name evidence="8" type="ORF">DESUT3_26080</name>
</gene>
<evidence type="ECO:0000256" key="1">
    <source>
        <dbReference type="ARBA" id="ARBA00022741"/>
    </source>
</evidence>
<evidence type="ECO:0000313" key="8">
    <source>
        <dbReference type="EMBL" id="BCR05539.1"/>
    </source>
</evidence>
<dbReference type="InterPro" id="IPR001789">
    <property type="entry name" value="Sig_transdc_resp-reg_receiver"/>
</dbReference>
<dbReference type="InterPro" id="IPR011006">
    <property type="entry name" value="CheY-like_superfamily"/>
</dbReference>
<keyword evidence="3" id="KW-0805">Transcription regulation</keyword>
<keyword evidence="1" id="KW-0547">Nucleotide-binding</keyword>
<dbReference type="Pfam" id="PF02954">
    <property type="entry name" value="HTH_8"/>
    <property type="match status" value="1"/>
</dbReference>
<organism evidence="8 9">
    <name type="scientific">Desulfuromonas versatilis</name>
    <dbReference type="NCBI Taxonomy" id="2802975"/>
    <lineage>
        <taxon>Bacteria</taxon>
        <taxon>Pseudomonadati</taxon>
        <taxon>Thermodesulfobacteriota</taxon>
        <taxon>Desulfuromonadia</taxon>
        <taxon>Desulfuromonadales</taxon>
        <taxon>Desulfuromonadaceae</taxon>
        <taxon>Desulfuromonas</taxon>
    </lineage>
</organism>
<evidence type="ECO:0000256" key="3">
    <source>
        <dbReference type="ARBA" id="ARBA00023015"/>
    </source>
</evidence>
<dbReference type="PANTHER" id="PTHR32071">
    <property type="entry name" value="TRANSCRIPTIONAL REGULATORY PROTEIN"/>
    <property type="match status" value="1"/>
</dbReference>
<keyword evidence="5" id="KW-0597">Phosphoprotein</keyword>
<dbReference type="SMART" id="SM00448">
    <property type="entry name" value="REC"/>
    <property type="match status" value="1"/>
</dbReference>
<dbReference type="Gene3D" id="3.40.50.2300">
    <property type="match status" value="1"/>
</dbReference>
<dbReference type="SUPFAM" id="SSF52540">
    <property type="entry name" value="P-loop containing nucleoside triphosphate hydrolases"/>
    <property type="match status" value="1"/>
</dbReference>
<evidence type="ECO:0000256" key="4">
    <source>
        <dbReference type="ARBA" id="ARBA00023163"/>
    </source>
</evidence>
<dbReference type="Gene3D" id="1.10.10.60">
    <property type="entry name" value="Homeodomain-like"/>
    <property type="match status" value="1"/>
</dbReference>
<dbReference type="PROSITE" id="PS50110">
    <property type="entry name" value="RESPONSE_REGULATORY"/>
    <property type="match status" value="1"/>
</dbReference>
<dbReference type="SMART" id="SM00382">
    <property type="entry name" value="AAA"/>
    <property type="match status" value="1"/>
</dbReference>
<dbReference type="InterPro" id="IPR025662">
    <property type="entry name" value="Sigma_54_int_dom_ATP-bd_1"/>
</dbReference>
<dbReference type="PROSITE" id="PS50045">
    <property type="entry name" value="SIGMA54_INTERACT_4"/>
    <property type="match status" value="1"/>
</dbReference>
<dbReference type="Gene3D" id="3.40.50.300">
    <property type="entry name" value="P-loop containing nucleotide triphosphate hydrolases"/>
    <property type="match status" value="1"/>
</dbReference>
<evidence type="ECO:0000259" key="7">
    <source>
        <dbReference type="PROSITE" id="PS50110"/>
    </source>
</evidence>
<keyword evidence="4" id="KW-0804">Transcription</keyword>
<sequence>MKNLSQILIIDDEPHNREALSLLLGSAGYQVETAASGEDALKILAKNPFEVVITDLFLPGVNGIDILKKVKDDFPATNVILVTGKASAETAVEAMKEGAFDYITKPFNFEKLKIQVTKALEKSRLVAENRYLRQQLRGKYKFDNIIGNSPAIQQVFMRMEKIVNTDSTILILGESGTGKELVAKAIHFNGARKDNPFVAINCGAIPAELLESELFGHIRGAFTGAVADKPGKFEQANNGTIFLDEIGTMPMHLQMKLLRVLQEQEVERVGSGKKTKLNVRVISATNANLEEEVKKGRFREDLYYRLNLIPIQLPSLRERREDIQLLARHFLQKSCKEMNRPLMTVSPGAMHALERYDWPGNVREMENVIERTVALTDGETIESRDLPSNIGGGEEAGEESAILCPRVTEQGVNLVQVVEEIERCMIKQALELGKGVKARAANLLGINRTTLVEKIKRLGIDT</sequence>
<feature type="modified residue" description="4-aspartylphosphate" evidence="5">
    <location>
        <position position="55"/>
    </location>
</feature>
<name>A0ABM8HYC5_9BACT</name>
<dbReference type="PANTHER" id="PTHR32071:SF81">
    <property type="entry name" value="PROPIONATE CATABOLISM OPERON REGULATORY PROTEIN"/>
    <property type="match status" value="1"/>
</dbReference>
<keyword evidence="9" id="KW-1185">Reference proteome</keyword>
<dbReference type="Proteomes" id="UP001319827">
    <property type="component" value="Chromosome"/>
</dbReference>
<reference evidence="8 9" key="2">
    <citation type="journal article" date="2021" name="Int. J. Syst. Evol. Microbiol.">
        <title>Isolation and Polyphasic Characterization of Desulfuromonas versatilis sp. Nov., an Electrogenic Bacteria Capable of Versatile Metabolism Isolated from a Graphene Oxide-Reducing Enrichment Culture.</title>
        <authorList>
            <person name="Xie L."/>
            <person name="Yoshida N."/>
            <person name="Ishii S."/>
            <person name="Meng L."/>
        </authorList>
    </citation>
    <scope>NUCLEOTIDE SEQUENCE [LARGE SCALE GENOMIC DNA]</scope>
    <source>
        <strain evidence="8 9">NIT-T3</strain>
    </source>
</reference>
<dbReference type="InterPro" id="IPR009057">
    <property type="entry name" value="Homeodomain-like_sf"/>
</dbReference>
<dbReference type="SUPFAM" id="SSF52172">
    <property type="entry name" value="CheY-like"/>
    <property type="match status" value="1"/>
</dbReference>
<dbReference type="Pfam" id="PF00158">
    <property type="entry name" value="Sigma54_activat"/>
    <property type="match status" value="1"/>
</dbReference>
<reference evidence="8 9" key="1">
    <citation type="journal article" date="2016" name="C (Basel)">
        <title>Selective Growth of and Electricity Production by Marine Exoelectrogenic Bacteria in Self-Aggregated Hydrogel of Microbially Reduced Graphene Oxide.</title>
        <authorList>
            <person name="Yoshida N."/>
            <person name="Goto Y."/>
            <person name="Miyata Y."/>
        </authorList>
    </citation>
    <scope>NUCLEOTIDE SEQUENCE [LARGE SCALE GENOMIC DNA]</scope>
    <source>
        <strain evidence="8 9">NIT-T3</strain>
    </source>
</reference>
<accession>A0ABM8HYC5</accession>
<dbReference type="Pfam" id="PF00072">
    <property type="entry name" value="Response_reg"/>
    <property type="match status" value="1"/>
</dbReference>
<dbReference type="PRINTS" id="PR01590">
    <property type="entry name" value="HTHFIS"/>
</dbReference>
<proteinExistence type="predicted"/>
<feature type="domain" description="Sigma-54 factor interaction" evidence="6">
    <location>
        <begin position="145"/>
        <end position="374"/>
    </location>
</feature>
<dbReference type="InterPro" id="IPR003593">
    <property type="entry name" value="AAA+_ATPase"/>
</dbReference>
<dbReference type="InterPro" id="IPR025943">
    <property type="entry name" value="Sigma_54_int_dom_ATP-bd_2"/>
</dbReference>
<dbReference type="EMBL" id="AP024355">
    <property type="protein sequence ID" value="BCR05539.1"/>
    <property type="molecule type" value="Genomic_DNA"/>
</dbReference>
<dbReference type="PROSITE" id="PS00676">
    <property type="entry name" value="SIGMA54_INTERACT_2"/>
    <property type="match status" value="1"/>
</dbReference>
<dbReference type="Gene3D" id="1.10.8.60">
    <property type="match status" value="1"/>
</dbReference>
<evidence type="ECO:0000256" key="2">
    <source>
        <dbReference type="ARBA" id="ARBA00022840"/>
    </source>
</evidence>
<dbReference type="RefSeq" id="WP_221248959.1">
    <property type="nucleotide sequence ID" value="NZ_AP024355.1"/>
</dbReference>
<evidence type="ECO:0000313" key="9">
    <source>
        <dbReference type="Proteomes" id="UP001319827"/>
    </source>
</evidence>
<keyword evidence="2" id="KW-0067">ATP-binding</keyword>
<dbReference type="InterPro" id="IPR002197">
    <property type="entry name" value="HTH_Fis"/>
</dbReference>
<dbReference type="InterPro" id="IPR027417">
    <property type="entry name" value="P-loop_NTPase"/>
</dbReference>
<dbReference type="PROSITE" id="PS00675">
    <property type="entry name" value="SIGMA54_INTERACT_1"/>
    <property type="match status" value="1"/>
</dbReference>
<evidence type="ECO:0000259" key="6">
    <source>
        <dbReference type="PROSITE" id="PS50045"/>
    </source>
</evidence>
<dbReference type="InterPro" id="IPR058031">
    <property type="entry name" value="AAA_lid_NorR"/>
</dbReference>
<dbReference type="SUPFAM" id="SSF46689">
    <property type="entry name" value="Homeodomain-like"/>
    <property type="match status" value="1"/>
</dbReference>
<evidence type="ECO:0000256" key="5">
    <source>
        <dbReference type="PROSITE-ProRule" id="PRU00169"/>
    </source>
</evidence>